<evidence type="ECO:0000256" key="2">
    <source>
        <dbReference type="ARBA" id="ARBA00022485"/>
    </source>
</evidence>
<dbReference type="GO" id="GO:0051539">
    <property type="term" value="F:4 iron, 4 sulfur cluster binding"/>
    <property type="evidence" value="ECO:0007669"/>
    <property type="project" value="UniProtKB-KW"/>
</dbReference>
<dbReference type="NCBIfam" id="TIGR00238">
    <property type="entry name" value="KamA family radical SAM protein"/>
    <property type="match status" value="1"/>
</dbReference>
<organism evidence="9 10">
    <name type="scientific">Candidatus Allocopromorpha excrementipullorum</name>
    <dbReference type="NCBI Taxonomy" id="2840743"/>
    <lineage>
        <taxon>Bacteria</taxon>
        <taxon>Bacillati</taxon>
        <taxon>Bacillota</taxon>
        <taxon>Clostridia</taxon>
        <taxon>Eubacteriales</taxon>
        <taxon>Eubacteriaceae</taxon>
        <taxon>Eubacteriaceae incertae sedis</taxon>
        <taxon>Candidatus Allocopromorpha</taxon>
    </lineage>
</organism>
<proteinExistence type="predicted"/>
<dbReference type="InterPro" id="IPR007197">
    <property type="entry name" value="rSAM"/>
</dbReference>
<keyword evidence="6" id="KW-0408">Iron</keyword>
<gene>
    <name evidence="9" type="ORF">IAD25_00645</name>
</gene>
<dbReference type="GO" id="GO:0003824">
    <property type="term" value="F:catalytic activity"/>
    <property type="evidence" value="ECO:0007669"/>
    <property type="project" value="InterPro"/>
</dbReference>
<keyword evidence="4" id="KW-0479">Metal-binding</keyword>
<name>A0A9D1N511_9FIRM</name>
<comment type="caution">
    <text evidence="9">The sequence shown here is derived from an EMBL/GenBank/DDBJ whole genome shotgun (WGS) entry which is preliminary data.</text>
</comment>
<dbReference type="SUPFAM" id="SSF102114">
    <property type="entry name" value="Radical SAM enzymes"/>
    <property type="match status" value="1"/>
</dbReference>
<keyword evidence="2" id="KW-0004">4Fe-4S</keyword>
<evidence type="ECO:0000256" key="6">
    <source>
        <dbReference type="ARBA" id="ARBA00023004"/>
    </source>
</evidence>
<dbReference type="CDD" id="cd01335">
    <property type="entry name" value="Radical_SAM"/>
    <property type="match status" value="1"/>
</dbReference>
<dbReference type="Gene3D" id="3.20.20.70">
    <property type="entry name" value="Aldolase class I"/>
    <property type="match status" value="1"/>
</dbReference>
<dbReference type="PANTHER" id="PTHR30538">
    <property type="entry name" value="LYSINE 2,3-AMINOMUTASE-RELATED"/>
    <property type="match status" value="1"/>
</dbReference>
<evidence type="ECO:0000256" key="4">
    <source>
        <dbReference type="ARBA" id="ARBA00022723"/>
    </source>
</evidence>
<sequence>MEQNEIYTQVDEIQDAIGMSDEDAERMKEIVAEYPMAVTDYYLSLIDPADAKDPIRKMCIPSLEEFSDEGESDTSGETDNTVMLGVQHKYPFTALILATNRCAMYCRHCFRKRMVGATEAEINSNFLATVDYITHHKEINNILITGGDSFMLTNEMIERYLETFTDMDHLDFIRFGTRVPVVFPDRIRKDSELQEIFRKYSKKKQIYIITQFNHPRELTEEAVDCIRIFREMGIIVRNQTVLLKGINDDPEVLGDLLRDLTAAGIVPYYIFQCRPVKGVKNQFQVSLEEGARIVDAAKNMQNGQGKGIRYCMSLPEGKVEILGEFEGKMLFKFHQSKSRENTSRIFAKKLEAGQCWIYL</sequence>
<dbReference type="InterPro" id="IPR058240">
    <property type="entry name" value="rSAM_sf"/>
</dbReference>
<keyword evidence="3" id="KW-0949">S-adenosyl-L-methionine</keyword>
<evidence type="ECO:0000259" key="8">
    <source>
        <dbReference type="PROSITE" id="PS51918"/>
    </source>
</evidence>
<dbReference type="SFLD" id="SFLDG01070">
    <property type="entry name" value="PLP-dependent"/>
    <property type="match status" value="1"/>
</dbReference>
<reference evidence="9" key="1">
    <citation type="submission" date="2020-10" db="EMBL/GenBank/DDBJ databases">
        <authorList>
            <person name="Gilroy R."/>
        </authorList>
    </citation>
    <scope>NUCLEOTIDE SEQUENCE</scope>
    <source>
        <strain evidence="9">ChiSjej4B22-8349</strain>
    </source>
</reference>
<comment type="cofactor">
    <cofactor evidence="1">
        <name>pyridoxal 5'-phosphate</name>
        <dbReference type="ChEBI" id="CHEBI:597326"/>
    </cofactor>
</comment>
<evidence type="ECO:0000256" key="7">
    <source>
        <dbReference type="ARBA" id="ARBA00023014"/>
    </source>
</evidence>
<dbReference type="GO" id="GO:0046872">
    <property type="term" value="F:metal ion binding"/>
    <property type="evidence" value="ECO:0007669"/>
    <property type="project" value="UniProtKB-KW"/>
</dbReference>
<dbReference type="Proteomes" id="UP000824130">
    <property type="component" value="Unassembled WGS sequence"/>
</dbReference>
<dbReference type="PROSITE" id="PS51918">
    <property type="entry name" value="RADICAL_SAM"/>
    <property type="match status" value="1"/>
</dbReference>
<dbReference type="Pfam" id="PF04055">
    <property type="entry name" value="Radical_SAM"/>
    <property type="match status" value="1"/>
</dbReference>
<feature type="domain" description="Radical SAM core" evidence="8">
    <location>
        <begin position="88"/>
        <end position="309"/>
    </location>
</feature>
<dbReference type="InterPro" id="IPR003739">
    <property type="entry name" value="Lys_aminomutase/Glu_NH3_mut"/>
</dbReference>
<keyword evidence="5" id="KW-0663">Pyridoxal phosphate</keyword>
<evidence type="ECO:0000256" key="5">
    <source>
        <dbReference type="ARBA" id="ARBA00022898"/>
    </source>
</evidence>
<accession>A0A9D1N511</accession>
<evidence type="ECO:0000313" key="9">
    <source>
        <dbReference type="EMBL" id="HIU95205.1"/>
    </source>
</evidence>
<evidence type="ECO:0000256" key="3">
    <source>
        <dbReference type="ARBA" id="ARBA00022691"/>
    </source>
</evidence>
<dbReference type="AlphaFoldDB" id="A0A9D1N511"/>
<protein>
    <submittedName>
        <fullName evidence="9">KamA family radical SAM protein</fullName>
    </submittedName>
</protein>
<dbReference type="PANTHER" id="PTHR30538:SF0">
    <property type="entry name" value="L-LYSINE 2,3-AMINOMUTASE AQ_1632-RELATED"/>
    <property type="match status" value="1"/>
</dbReference>
<dbReference type="EMBL" id="DVOB01000012">
    <property type="protein sequence ID" value="HIU95205.1"/>
    <property type="molecule type" value="Genomic_DNA"/>
</dbReference>
<evidence type="ECO:0000256" key="1">
    <source>
        <dbReference type="ARBA" id="ARBA00001933"/>
    </source>
</evidence>
<dbReference type="SFLD" id="SFLDS00029">
    <property type="entry name" value="Radical_SAM"/>
    <property type="match status" value="1"/>
</dbReference>
<keyword evidence="7" id="KW-0411">Iron-sulfur</keyword>
<evidence type="ECO:0000313" key="10">
    <source>
        <dbReference type="Proteomes" id="UP000824130"/>
    </source>
</evidence>
<dbReference type="InterPro" id="IPR013785">
    <property type="entry name" value="Aldolase_TIM"/>
</dbReference>
<reference evidence="9" key="2">
    <citation type="journal article" date="2021" name="PeerJ">
        <title>Extensive microbial diversity within the chicken gut microbiome revealed by metagenomics and culture.</title>
        <authorList>
            <person name="Gilroy R."/>
            <person name="Ravi A."/>
            <person name="Getino M."/>
            <person name="Pursley I."/>
            <person name="Horton D.L."/>
            <person name="Alikhan N.F."/>
            <person name="Baker D."/>
            <person name="Gharbi K."/>
            <person name="Hall N."/>
            <person name="Watson M."/>
            <person name="Adriaenssens E.M."/>
            <person name="Foster-Nyarko E."/>
            <person name="Jarju S."/>
            <person name="Secka A."/>
            <person name="Antonio M."/>
            <person name="Oren A."/>
            <person name="Chaudhuri R.R."/>
            <person name="La Ragione R."/>
            <person name="Hildebrand F."/>
            <person name="Pallen M.J."/>
        </authorList>
    </citation>
    <scope>NUCLEOTIDE SEQUENCE</scope>
    <source>
        <strain evidence="9">ChiSjej4B22-8349</strain>
    </source>
</reference>